<evidence type="ECO:0000256" key="1">
    <source>
        <dbReference type="SAM" id="Phobius"/>
    </source>
</evidence>
<keyword evidence="3" id="KW-1185">Reference proteome</keyword>
<organism evidence="2 3">
    <name type="scientific">Kaistella flava</name>
    <name type="common">ex Peng et al. 2021</name>
    <dbReference type="NCBI Taxonomy" id="2038776"/>
    <lineage>
        <taxon>Bacteria</taxon>
        <taxon>Pseudomonadati</taxon>
        <taxon>Bacteroidota</taxon>
        <taxon>Flavobacteriia</taxon>
        <taxon>Flavobacteriales</taxon>
        <taxon>Weeksellaceae</taxon>
        <taxon>Chryseobacterium group</taxon>
        <taxon>Kaistella</taxon>
    </lineage>
</organism>
<keyword evidence="1" id="KW-1133">Transmembrane helix</keyword>
<evidence type="ECO:0000313" key="3">
    <source>
        <dbReference type="Proteomes" id="UP000594195"/>
    </source>
</evidence>
<reference evidence="2 3" key="1">
    <citation type="submission" date="2019-05" db="EMBL/GenBank/DDBJ databases">
        <title>Chryseobacterium sp. isolated from King George Island, maritime Antarctica.</title>
        <authorList>
            <person name="Peng X."/>
        </authorList>
    </citation>
    <scope>NUCLEOTIDE SEQUENCE [LARGE SCALE GENOMIC DNA]</scope>
    <source>
        <strain evidence="2 3">7-3A</strain>
    </source>
</reference>
<dbReference type="EMBL" id="CP040442">
    <property type="protein sequence ID" value="QOW11856.1"/>
    <property type="molecule type" value="Genomic_DNA"/>
</dbReference>
<dbReference type="KEGG" id="kfa:Q73A0000_16555"/>
<name>A0A7M2YCM7_9FLAO</name>
<evidence type="ECO:0000313" key="2">
    <source>
        <dbReference type="EMBL" id="QOW11856.1"/>
    </source>
</evidence>
<accession>A0A7M2YCM7</accession>
<protein>
    <submittedName>
        <fullName evidence="2">Uncharacterized protein</fullName>
    </submittedName>
</protein>
<sequence>MMIRANLLSKIQIFILALVVNLAIVFVKAQEKGADLKVDINVNKDNDMMGSDWTNNPLLWMIGALILIIIIVLVARKGGRK</sequence>
<proteinExistence type="predicted"/>
<keyword evidence="1" id="KW-0472">Membrane</keyword>
<keyword evidence="1" id="KW-0812">Transmembrane</keyword>
<dbReference type="Proteomes" id="UP000594195">
    <property type="component" value="Chromosome"/>
</dbReference>
<dbReference type="AlphaFoldDB" id="A0A7M2YCM7"/>
<dbReference type="RefSeq" id="WP_193812026.1">
    <property type="nucleotide sequence ID" value="NZ_CP040442.1"/>
</dbReference>
<gene>
    <name evidence="2" type="ORF">Q73A0000_16555</name>
</gene>
<feature type="transmembrane region" description="Helical" evidence="1">
    <location>
        <begin position="58"/>
        <end position="75"/>
    </location>
</feature>
<feature type="transmembrane region" description="Helical" evidence="1">
    <location>
        <begin position="7"/>
        <end position="27"/>
    </location>
</feature>